<dbReference type="Gene3D" id="3.10.180.10">
    <property type="entry name" value="2,3-Dihydroxybiphenyl 1,2-Dioxygenase, domain 1"/>
    <property type="match status" value="1"/>
</dbReference>
<evidence type="ECO:0000259" key="1">
    <source>
        <dbReference type="PROSITE" id="PS51819"/>
    </source>
</evidence>
<dbReference type="PANTHER" id="PTHR36503:SF1">
    <property type="entry name" value="BLR2520 PROTEIN"/>
    <property type="match status" value="1"/>
</dbReference>
<dbReference type="EMBL" id="JBHDLJ010000004">
    <property type="protein sequence ID" value="MFB0834433.1"/>
    <property type="molecule type" value="Genomic_DNA"/>
</dbReference>
<dbReference type="Pfam" id="PF00903">
    <property type="entry name" value="Glyoxalase"/>
    <property type="match status" value="1"/>
</dbReference>
<gene>
    <name evidence="2" type="ORF">ACETWP_07525</name>
</gene>
<dbReference type="SUPFAM" id="SSF54593">
    <property type="entry name" value="Glyoxalase/Bleomycin resistance protein/Dihydroxybiphenyl dioxygenase"/>
    <property type="match status" value="1"/>
</dbReference>
<keyword evidence="3" id="KW-1185">Reference proteome</keyword>
<protein>
    <submittedName>
        <fullName evidence="2">VOC family protein</fullName>
    </submittedName>
</protein>
<dbReference type="InterPro" id="IPR004360">
    <property type="entry name" value="Glyas_Fos-R_dOase_dom"/>
</dbReference>
<sequence length="168" mass="17023">MEPARPTPAPASAPAAVPAPAVTAVTLGVADVEASLAFYADGLGFRVLQHLPGEIAFVQAGHGLLLALWNVSSMPREYGDVGFGPQAPPVSLGHNVARAAAVDELYALALAAGATGIAAPRAQPWGGTSACVADPDGYRWDFVHNPAFRVAPDGTVSLGRDTEDSAAG</sequence>
<dbReference type="PROSITE" id="PS51819">
    <property type="entry name" value="VOC"/>
    <property type="match status" value="1"/>
</dbReference>
<feature type="domain" description="VOC" evidence="1">
    <location>
        <begin position="21"/>
        <end position="145"/>
    </location>
</feature>
<evidence type="ECO:0000313" key="2">
    <source>
        <dbReference type="EMBL" id="MFB0834433.1"/>
    </source>
</evidence>
<name>A0ABV4UNB9_9MICC</name>
<dbReference type="Proteomes" id="UP001575652">
    <property type="component" value="Unassembled WGS sequence"/>
</dbReference>
<reference evidence="2 3" key="1">
    <citation type="submission" date="2024-09" db="EMBL/GenBank/DDBJ databases">
        <authorList>
            <person name="Salinas-Garcia M.A."/>
            <person name="Prieme A."/>
        </authorList>
    </citation>
    <scope>NUCLEOTIDE SEQUENCE [LARGE SCALE GENOMIC DNA]</scope>
    <source>
        <strain evidence="2 3">DSM 21081</strain>
    </source>
</reference>
<dbReference type="RefSeq" id="WP_373971598.1">
    <property type="nucleotide sequence ID" value="NZ_JBHDLJ010000004.1"/>
</dbReference>
<evidence type="ECO:0000313" key="3">
    <source>
        <dbReference type="Proteomes" id="UP001575652"/>
    </source>
</evidence>
<accession>A0ABV4UNB9</accession>
<proteinExistence type="predicted"/>
<dbReference type="InterPro" id="IPR029068">
    <property type="entry name" value="Glyas_Bleomycin-R_OHBP_Dase"/>
</dbReference>
<dbReference type="PANTHER" id="PTHR36503">
    <property type="entry name" value="BLR2520 PROTEIN"/>
    <property type="match status" value="1"/>
</dbReference>
<comment type="caution">
    <text evidence="2">The sequence shown here is derived from an EMBL/GenBank/DDBJ whole genome shotgun (WGS) entry which is preliminary data.</text>
</comment>
<dbReference type="InterPro" id="IPR037523">
    <property type="entry name" value="VOC_core"/>
</dbReference>
<organism evidence="2 3">
    <name type="scientific">Arthrobacter halodurans</name>
    <dbReference type="NCBI Taxonomy" id="516699"/>
    <lineage>
        <taxon>Bacteria</taxon>
        <taxon>Bacillati</taxon>
        <taxon>Actinomycetota</taxon>
        <taxon>Actinomycetes</taxon>
        <taxon>Micrococcales</taxon>
        <taxon>Micrococcaceae</taxon>
        <taxon>Arthrobacter</taxon>
    </lineage>
</organism>